<feature type="compositionally biased region" description="Low complexity" evidence="1">
    <location>
        <begin position="112"/>
        <end position="129"/>
    </location>
</feature>
<evidence type="ECO:0000256" key="2">
    <source>
        <dbReference type="SAM" id="SignalP"/>
    </source>
</evidence>
<keyword evidence="2" id="KW-0732">Signal</keyword>
<keyword evidence="4" id="KW-1185">Reference proteome</keyword>
<feature type="region of interest" description="Disordered" evidence="1">
    <location>
        <begin position="142"/>
        <end position="209"/>
    </location>
</feature>
<feature type="signal peptide" evidence="2">
    <location>
        <begin position="1"/>
        <end position="20"/>
    </location>
</feature>
<name>A0ABR3GIV8_9PEZI</name>
<sequence>MLSKILVSALLVLQTSFVAADDTTGRKGFGINARGLLVRQSTCPAGSFMCDDNTGCCDIGTTCGYRASDNYPICKGASCNGGPICQSGLCCDLGYLCNESTKLCTKDTGTGPVSSPVVSSTPSSTKASSSTKAASSTKFFSMTKSSPATSSTASLDDFDSSSSADDSTTDTIESSSTTRSSPTTRRTSSTTDVFDFGSPTSTSTGLPSGPPLAAGAEGLSGSVGKVVLGAVAGVLAFVL</sequence>
<dbReference type="EMBL" id="JBBBZM010000061">
    <property type="protein sequence ID" value="KAL0635870.1"/>
    <property type="molecule type" value="Genomic_DNA"/>
</dbReference>
<gene>
    <name evidence="3" type="ORF">Q9L58_005214</name>
</gene>
<dbReference type="Proteomes" id="UP001447188">
    <property type="component" value="Unassembled WGS sequence"/>
</dbReference>
<evidence type="ECO:0008006" key="5">
    <source>
        <dbReference type="Google" id="ProtNLM"/>
    </source>
</evidence>
<feature type="chain" id="PRO_5046578901" description="GPI anchored protein" evidence="2">
    <location>
        <begin position="21"/>
        <end position="239"/>
    </location>
</feature>
<feature type="compositionally biased region" description="Low complexity" evidence="1">
    <location>
        <begin position="142"/>
        <end position="207"/>
    </location>
</feature>
<evidence type="ECO:0000256" key="1">
    <source>
        <dbReference type="SAM" id="MobiDB-lite"/>
    </source>
</evidence>
<comment type="caution">
    <text evidence="3">The sequence shown here is derived from an EMBL/GenBank/DDBJ whole genome shotgun (WGS) entry which is preliminary data.</text>
</comment>
<evidence type="ECO:0000313" key="4">
    <source>
        <dbReference type="Proteomes" id="UP001447188"/>
    </source>
</evidence>
<evidence type="ECO:0000313" key="3">
    <source>
        <dbReference type="EMBL" id="KAL0635870.1"/>
    </source>
</evidence>
<reference evidence="3 4" key="1">
    <citation type="submission" date="2024-02" db="EMBL/GenBank/DDBJ databases">
        <title>Discinaceae phylogenomics.</title>
        <authorList>
            <person name="Dirks A.C."/>
            <person name="James T.Y."/>
        </authorList>
    </citation>
    <scope>NUCLEOTIDE SEQUENCE [LARGE SCALE GENOMIC DNA]</scope>
    <source>
        <strain evidence="3 4">ACD0624</strain>
    </source>
</reference>
<organism evidence="3 4">
    <name type="scientific">Discina gigas</name>
    <dbReference type="NCBI Taxonomy" id="1032678"/>
    <lineage>
        <taxon>Eukaryota</taxon>
        <taxon>Fungi</taxon>
        <taxon>Dikarya</taxon>
        <taxon>Ascomycota</taxon>
        <taxon>Pezizomycotina</taxon>
        <taxon>Pezizomycetes</taxon>
        <taxon>Pezizales</taxon>
        <taxon>Discinaceae</taxon>
        <taxon>Discina</taxon>
    </lineage>
</organism>
<feature type="region of interest" description="Disordered" evidence="1">
    <location>
        <begin position="107"/>
        <end position="129"/>
    </location>
</feature>
<proteinExistence type="predicted"/>
<accession>A0ABR3GIV8</accession>
<protein>
    <recommendedName>
        <fullName evidence="5">GPI anchored protein</fullName>
    </recommendedName>
</protein>